<protein>
    <submittedName>
        <fullName evidence="2">DegV family protein</fullName>
    </submittedName>
</protein>
<keyword evidence="1" id="KW-0446">Lipid-binding</keyword>
<evidence type="ECO:0000256" key="1">
    <source>
        <dbReference type="ARBA" id="ARBA00023121"/>
    </source>
</evidence>
<sequence length="282" mass="28252">MARAVAVITDSTAGLSEGQLAGIGVVPLTVTVGGRSGVEGVDVTPADVARALGERRISVVTSRPSPTELSAAYRAALDDGAEAVVAIHLSSRLSGTYSSAVAASKEFGAGVVSVVDSGSTAMGLGFPVRAAAAVALDGGDATAVRAAAEVAVRQTTTLFYVDTLEYLRRGGRIGAAAALVGTALAVKPILRIDTGGVTLAERVRTSARGLARLEALAIEQAGDRTPVNIAVQHLAAPERAETLAARLADHLPGIKELLITEVGAVIGAHVGPGVVGVVISPC</sequence>
<keyword evidence="3" id="KW-1185">Reference proteome</keyword>
<dbReference type="Gene3D" id="3.40.50.10170">
    <property type="match status" value="1"/>
</dbReference>
<dbReference type="Pfam" id="PF02645">
    <property type="entry name" value="DegV"/>
    <property type="match status" value="1"/>
</dbReference>
<name>A0ABP4V919_9ACTN</name>
<dbReference type="InterPro" id="IPR050270">
    <property type="entry name" value="DegV_domain_contain"/>
</dbReference>
<dbReference type="PANTHER" id="PTHR33434:SF2">
    <property type="entry name" value="FATTY ACID-BINDING PROTEIN TM_1468"/>
    <property type="match status" value="1"/>
</dbReference>
<evidence type="ECO:0000313" key="3">
    <source>
        <dbReference type="Proteomes" id="UP001500618"/>
    </source>
</evidence>
<dbReference type="PANTHER" id="PTHR33434">
    <property type="entry name" value="DEGV DOMAIN-CONTAINING PROTEIN DR_1986-RELATED"/>
    <property type="match status" value="1"/>
</dbReference>
<dbReference type="InterPro" id="IPR043168">
    <property type="entry name" value="DegV_C"/>
</dbReference>
<comment type="caution">
    <text evidence="2">The sequence shown here is derived from an EMBL/GenBank/DDBJ whole genome shotgun (WGS) entry which is preliminary data.</text>
</comment>
<dbReference type="EMBL" id="BAAANY010000042">
    <property type="protein sequence ID" value="GAA1718581.1"/>
    <property type="molecule type" value="Genomic_DNA"/>
</dbReference>
<dbReference type="SUPFAM" id="SSF82549">
    <property type="entry name" value="DAK1/DegV-like"/>
    <property type="match status" value="1"/>
</dbReference>
<proteinExistence type="predicted"/>
<gene>
    <name evidence="2" type="ORF">GCM10009765_78750</name>
</gene>
<dbReference type="InterPro" id="IPR003797">
    <property type="entry name" value="DegV"/>
</dbReference>
<reference evidence="3" key="1">
    <citation type="journal article" date="2019" name="Int. J. Syst. Evol. Microbiol.">
        <title>The Global Catalogue of Microorganisms (GCM) 10K type strain sequencing project: providing services to taxonomists for standard genome sequencing and annotation.</title>
        <authorList>
            <consortium name="The Broad Institute Genomics Platform"/>
            <consortium name="The Broad Institute Genome Sequencing Center for Infectious Disease"/>
            <person name="Wu L."/>
            <person name="Ma J."/>
        </authorList>
    </citation>
    <scope>NUCLEOTIDE SEQUENCE [LARGE SCALE GENOMIC DNA]</scope>
    <source>
        <strain evidence="3">JCM 14718</strain>
    </source>
</reference>
<accession>A0ABP4V919</accession>
<dbReference type="Proteomes" id="UP001500618">
    <property type="component" value="Unassembled WGS sequence"/>
</dbReference>
<dbReference type="PROSITE" id="PS51482">
    <property type="entry name" value="DEGV"/>
    <property type="match status" value="1"/>
</dbReference>
<evidence type="ECO:0000313" key="2">
    <source>
        <dbReference type="EMBL" id="GAA1718581.1"/>
    </source>
</evidence>
<organism evidence="2 3">
    <name type="scientific">Fodinicola feengrottensis</name>
    <dbReference type="NCBI Taxonomy" id="435914"/>
    <lineage>
        <taxon>Bacteria</taxon>
        <taxon>Bacillati</taxon>
        <taxon>Actinomycetota</taxon>
        <taxon>Actinomycetes</taxon>
        <taxon>Mycobacteriales</taxon>
        <taxon>Fodinicola</taxon>
    </lineage>
</organism>
<dbReference type="Gene3D" id="3.30.1180.10">
    <property type="match status" value="1"/>
</dbReference>
<dbReference type="NCBIfam" id="TIGR00762">
    <property type="entry name" value="DegV"/>
    <property type="match status" value="1"/>
</dbReference>